<name>A0AB39M0W0_9ACTN</name>
<geneLocation type="plasmid" evidence="2">
    <name>unnamed1</name>
</geneLocation>
<evidence type="ECO:0000313" key="2">
    <source>
        <dbReference type="EMBL" id="XDP98653.1"/>
    </source>
</evidence>
<proteinExistence type="predicted"/>
<dbReference type="EMBL" id="CP163430">
    <property type="protein sequence ID" value="XDP98653.1"/>
    <property type="molecule type" value="Genomic_DNA"/>
</dbReference>
<evidence type="ECO:0000256" key="1">
    <source>
        <dbReference type="SAM" id="MobiDB-lite"/>
    </source>
</evidence>
<feature type="compositionally biased region" description="Gly residues" evidence="1">
    <location>
        <begin position="11"/>
        <end position="22"/>
    </location>
</feature>
<keyword evidence="2" id="KW-0614">Plasmid</keyword>
<dbReference type="RefSeq" id="WP_369162335.1">
    <property type="nucleotide sequence ID" value="NZ_CP163430.1"/>
</dbReference>
<feature type="region of interest" description="Disordered" evidence="1">
    <location>
        <begin position="1"/>
        <end position="22"/>
    </location>
</feature>
<reference evidence="2" key="1">
    <citation type="submission" date="2024-07" db="EMBL/GenBank/DDBJ databases">
        <authorList>
            <person name="Yu S.T."/>
        </authorList>
    </citation>
    <scope>NUCLEOTIDE SEQUENCE</scope>
    <source>
        <strain evidence="2">R02</strain>
        <plasmid evidence="2">unnamed1</plasmid>
    </source>
</reference>
<accession>A0AB39M0W0</accession>
<sequence>MVELNAADPKAGGGLLGPERGVGGDQVRQVLAPADLRDLAGVVQRPVRVRAEVDQQAAVDEPAHHERRHVRLLAVNSPVRGAECVGDPVGRRAAGD</sequence>
<protein>
    <submittedName>
        <fullName evidence="2">Uncharacterized protein</fullName>
    </submittedName>
</protein>
<dbReference type="AlphaFoldDB" id="A0AB39M0W0"/>
<gene>
    <name evidence="2" type="ORF">AB5J57_34740</name>
</gene>
<organism evidence="2">
    <name type="scientific">Streptomyces sp. R02</name>
    <dbReference type="NCBI Taxonomy" id="3238623"/>
    <lineage>
        <taxon>Bacteria</taxon>
        <taxon>Bacillati</taxon>
        <taxon>Actinomycetota</taxon>
        <taxon>Actinomycetes</taxon>
        <taxon>Kitasatosporales</taxon>
        <taxon>Streptomycetaceae</taxon>
        <taxon>Streptomyces</taxon>
    </lineage>
</organism>